<evidence type="ECO:0000313" key="3">
    <source>
        <dbReference type="Proteomes" id="UP000075714"/>
    </source>
</evidence>
<dbReference type="EMBL" id="LSYV01000005">
    <property type="protein sequence ID" value="KXZ54849.1"/>
    <property type="molecule type" value="Genomic_DNA"/>
</dbReference>
<name>A0A150GYD0_GONPE</name>
<protein>
    <recommendedName>
        <fullName evidence="1">Ricin B lectin domain-containing protein</fullName>
    </recommendedName>
</protein>
<accession>A0A150GYD0</accession>
<evidence type="ECO:0000313" key="2">
    <source>
        <dbReference type="EMBL" id="KXZ54849.1"/>
    </source>
</evidence>
<dbReference type="InterPro" id="IPR035992">
    <property type="entry name" value="Ricin_B-like_lectins"/>
</dbReference>
<evidence type="ECO:0000259" key="1">
    <source>
        <dbReference type="Pfam" id="PF00652"/>
    </source>
</evidence>
<dbReference type="InterPro" id="IPR008979">
    <property type="entry name" value="Galactose-bd-like_sf"/>
</dbReference>
<sequence length="409" mass="43756">MGCPAVPGYDLYPGVDISGFDIAAITSPADGASKCNANPACNSFNYGPSSGSGNMKTVAYTPDRAVSSPSACFYSKPWGTDVYIIKTSAGLCLSALTSNGAQVVLATCDASSSSQKFIFKQYGSTAGSYSIALQANPSKCLDVPGSSPLKGTPIAVWDCNLSVGETFRATLPDLGARYDVGRVVITEGPTAANAHMLLFLYIGMEPVTAAQNGLPTAAANKNKLAWYMNSPPGNGFNITLNPPVGGRWVTLTSGFLYDSYLTVREIQVYGANLALYRPAYAKSVQNNVMCRMGVAGRTLFGDPNAWLSIDLEYTADISFVRIDVRPNCPTCVKSHMSTFALRFGDTPIRTQAADGANLASNPEVWSWRPGQGLYFVPDNAYLENTYAWPTSFSISFDPPKRGRWLTLQV</sequence>
<proteinExistence type="predicted"/>
<dbReference type="InterPro" id="IPR000772">
    <property type="entry name" value="Ricin_B_lectin"/>
</dbReference>
<dbReference type="CDD" id="cd00161">
    <property type="entry name" value="beta-trefoil_Ricin-like"/>
    <property type="match status" value="1"/>
</dbReference>
<dbReference type="SUPFAM" id="SSF50370">
    <property type="entry name" value="Ricin B-like lectins"/>
    <property type="match status" value="1"/>
</dbReference>
<dbReference type="Proteomes" id="UP000075714">
    <property type="component" value="Unassembled WGS sequence"/>
</dbReference>
<keyword evidence="3" id="KW-1185">Reference proteome</keyword>
<dbReference type="OrthoDB" id="550804at2759"/>
<reference evidence="3" key="1">
    <citation type="journal article" date="2016" name="Nat. Commun.">
        <title>The Gonium pectorale genome demonstrates co-option of cell cycle regulation during the evolution of multicellularity.</title>
        <authorList>
            <person name="Hanschen E.R."/>
            <person name="Marriage T.N."/>
            <person name="Ferris P.J."/>
            <person name="Hamaji T."/>
            <person name="Toyoda A."/>
            <person name="Fujiyama A."/>
            <person name="Neme R."/>
            <person name="Noguchi H."/>
            <person name="Minakuchi Y."/>
            <person name="Suzuki M."/>
            <person name="Kawai-Toyooka H."/>
            <person name="Smith D.R."/>
            <person name="Sparks H."/>
            <person name="Anderson J."/>
            <person name="Bakaric R."/>
            <person name="Luria V."/>
            <person name="Karger A."/>
            <person name="Kirschner M.W."/>
            <person name="Durand P.M."/>
            <person name="Michod R.E."/>
            <person name="Nozaki H."/>
            <person name="Olson B.J."/>
        </authorList>
    </citation>
    <scope>NUCLEOTIDE SEQUENCE [LARGE SCALE GENOMIC DNA]</scope>
    <source>
        <strain evidence="3">NIES-2863</strain>
    </source>
</reference>
<dbReference type="PROSITE" id="PS50231">
    <property type="entry name" value="RICIN_B_LECTIN"/>
    <property type="match status" value="1"/>
</dbReference>
<comment type="caution">
    <text evidence="2">The sequence shown here is derived from an EMBL/GenBank/DDBJ whole genome shotgun (WGS) entry which is preliminary data.</text>
</comment>
<dbReference type="Gene3D" id="2.60.120.260">
    <property type="entry name" value="Galactose-binding domain-like"/>
    <property type="match status" value="2"/>
</dbReference>
<dbReference type="Gene3D" id="2.80.10.50">
    <property type="match status" value="1"/>
</dbReference>
<dbReference type="AlphaFoldDB" id="A0A150GYD0"/>
<dbReference type="SUPFAM" id="SSF49785">
    <property type="entry name" value="Galactose-binding domain-like"/>
    <property type="match status" value="1"/>
</dbReference>
<gene>
    <name evidence="2" type="ORF">GPECTOR_4g921</name>
</gene>
<dbReference type="Pfam" id="PF00652">
    <property type="entry name" value="Ricin_B_lectin"/>
    <property type="match status" value="1"/>
</dbReference>
<feature type="domain" description="Ricin B lectin" evidence="1">
    <location>
        <begin position="85"/>
        <end position="160"/>
    </location>
</feature>
<organism evidence="2 3">
    <name type="scientific">Gonium pectorale</name>
    <name type="common">Green alga</name>
    <dbReference type="NCBI Taxonomy" id="33097"/>
    <lineage>
        <taxon>Eukaryota</taxon>
        <taxon>Viridiplantae</taxon>
        <taxon>Chlorophyta</taxon>
        <taxon>core chlorophytes</taxon>
        <taxon>Chlorophyceae</taxon>
        <taxon>CS clade</taxon>
        <taxon>Chlamydomonadales</taxon>
        <taxon>Volvocaceae</taxon>
        <taxon>Gonium</taxon>
    </lineage>
</organism>